<organism evidence="2 3">
    <name type="scientific">Thraustotheca clavata</name>
    <dbReference type="NCBI Taxonomy" id="74557"/>
    <lineage>
        <taxon>Eukaryota</taxon>
        <taxon>Sar</taxon>
        <taxon>Stramenopiles</taxon>
        <taxon>Oomycota</taxon>
        <taxon>Saprolegniomycetes</taxon>
        <taxon>Saprolegniales</taxon>
        <taxon>Achlyaceae</taxon>
        <taxon>Thraustotheca</taxon>
    </lineage>
</organism>
<evidence type="ECO:0000313" key="2">
    <source>
        <dbReference type="EMBL" id="OQS06776.1"/>
    </source>
</evidence>
<protein>
    <submittedName>
        <fullName evidence="2">Uncharacterized protein</fullName>
    </submittedName>
</protein>
<feature type="transmembrane region" description="Helical" evidence="1">
    <location>
        <begin position="695"/>
        <end position="716"/>
    </location>
</feature>
<feature type="transmembrane region" description="Helical" evidence="1">
    <location>
        <begin position="1544"/>
        <end position="1563"/>
    </location>
</feature>
<evidence type="ECO:0000313" key="3">
    <source>
        <dbReference type="Proteomes" id="UP000243217"/>
    </source>
</evidence>
<dbReference type="OrthoDB" id="77861at2759"/>
<accession>A0A1W0A915</accession>
<name>A0A1W0A915_9STRA</name>
<keyword evidence="1" id="KW-1133">Transmembrane helix</keyword>
<reference evidence="2 3" key="1">
    <citation type="journal article" date="2014" name="Genome Biol. Evol.">
        <title>The secreted proteins of Achlya hypogyna and Thraustotheca clavata identify the ancestral oomycete secretome and reveal gene acquisitions by horizontal gene transfer.</title>
        <authorList>
            <person name="Misner I."/>
            <person name="Blouin N."/>
            <person name="Leonard G."/>
            <person name="Richards T.A."/>
            <person name="Lane C.E."/>
        </authorList>
    </citation>
    <scope>NUCLEOTIDE SEQUENCE [LARGE SCALE GENOMIC DNA]</scope>
    <source>
        <strain evidence="2 3">ATCC 34112</strain>
    </source>
</reference>
<feature type="transmembrane region" description="Helical" evidence="1">
    <location>
        <begin position="862"/>
        <end position="884"/>
    </location>
</feature>
<gene>
    <name evidence="2" type="ORF">THRCLA_01194</name>
</gene>
<keyword evidence="1" id="KW-0472">Membrane</keyword>
<feature type="transmembrane region" description="Helical" evidence="1">
    <location>
        <begin position="12"/>
        <end position="31"/>
    </location>
</feature>
<feature type="transmembrane region" description="Helical" evidence="1">
    <location>
        <begin position="1464"/>
        <end position="1483"/>
    </location>
</feature>
<feature type="transmembrane region" description="Helical" evidence="1">
    <location>
        <begin position="1575"/>
        <end position="1596"/>
    </location>
</feature>
<feature type="transmembrane region" description="Helical" evidence="1">
    <location>
        <begin position="573"/>
        <end position="597"/>
    </location>
</feature>
<comment type="caution">
    <text evidence="2">The sequence shown here is derived from an EMBL/GenBank/DDBJ whole genome shotgun (WGS) entry which is preliminary data.</text>
</comment>
<dbReference type="STRING" id="74557.A0A1W0A915"/>
<feature type="transmembrane region" description="Helical" evidence="1">
    <location>
        <begin position="1633"/>
        <end position="1650"/>
    </location>
</feature>
<feature type="transmembrane region" description="Helical" evidence="1">
    <location>
        <begin position="1504"/>
        <end position="1524"/>
    </location>
</feature>
<proteinExistence type="predicted"/>
<keyword evidence="1" id="KW-0812">Transmembrane</keyword>
<sequence length="1744" mass="195703">MHLPTLPGRLHDVVGLTYMAISVAFGVYVLVQTYPYMKNDYFWPSFLSSNTSSVLAATLNNQLSIFPVHANATTIDLLDSTSGYTGVEETGQLWAYARKIMYEELTTLDGAIHGLRDLETQYVIYMIAQYCWVDLDRRWVMAHTQAREKRCWERDLANGAVYLETVLRNIDFNAWVDSTQGLFDVRIGNGVVEASPVDGPTWLTMLQTHLWAPLETEIKLWSSHGLTHFALQYANQYQIGAKELVMIRNAIGISSTFVIKNIPYTDRGALWTTDYMYAGLRNDFIAIGTNHSLIMNSSWFWGGLDPTQLEYYNIGYPLPAVFFAAHSAFGYLANLDLRWITLPSNLVTAVNAFRRTVLQEIATNKSFAAVYNSVSNVNLHPTPMQWLNSSYTFYGGNPMCGYGSPLQLVQESFGFDDACSTTRPLTITLNPFNALFAMAMLASDQNISALQSSCLLVPQLEKELCTSLLSIVRGLYGNLETKVSSLNVKFRLNISLIQFVQVGNNQSTLALSSQSILEPSWALYGWTSIYDWALNKREVVSFEGDQLSVTVMSYATTSQSIPTKPSNPSLGMYMWYCAVVASLGLCGISMLLLLIFLYNRPHRCNWLVFNRVVSSVWLNRSLLLTRAFACIVCQATVPLSSSIQNGLIIISNEPRSIFLSGLLASESVWITYVIQDVLNPMTVSSTRHYAPWTSHLAFIIVLVIDIFVPVQVSATLKRDCLVHNMDRDVQCTSADIMIGSWERTLSIIAINVAVVLMGIVLSRILHNSSNDDIEPSLFLSSASIAYLNLSQGSSGPEMDNVTAFMAGLVNFGKHYRFDIKLWRVIDIEQYKLPSIMPLKGPIDIGPPPATLMWKLKMKSPKIVIAIGLGFMVATLTSNILYLTLAQSFLVNDFGWEGFNGTGVYAYLANQFNTRLLISNSQELQLSNASFSDWSVHYNTSTTSISRSFHAPRRQLHEPSIPLSTIIQGLRDMDSCRLPWMMTQYCWLDFSQTWEMASSVKRQLRCRNINTNGAVYLESGLRNLKDWDAWNSCWGSSFEIGFKRYLNSFKAGQTWLTTTMTTQTSIDEEIDYWKKHNIVTFDLQWQNYKTMGMQDNIIVVSAIGYSHPLQIGRSKGEYHLATQTSLRMYWTFASDLWAIATNLTLAGDKSLIRSSSTFAFSNETSYNLLLQNLTLIAPLTAGLTSLSNYAGPFGSVDLVYVPCSNDLLQFYAQLLSSFSELLIDNHEYQIQYNELPEWPFMLPTPSYLLETIGAVVVGGNIMCGNDVPPYAAIYGLFRGYGMTNVCHAVFGENLKPMKIELLFAFVGLTSNYLVAPHSSTDSDINAICTLDVTGTNCIETFGLLLDFVRQHNETSFAHLSPLAHSVQESVQTTLNITFVQYASVNNSPAFLYAINLLAPNDMAWNYYGWCYLFEWVTGLREVVAFQGDNGTVTAISARQDPLMFTPDPSDIPVTFSYLCQGCNLYVSWVLICIAGTIAMLILFSPSRDVEGLNLFSLNRIIGHVWAGRTFLIVRSITAMWMLNTSPLDLELEPSGVVTHLTSPQLTWYMTILAASETSWLVYVLNDIFSCITQQYTVLYAGHSSHGTSVVVSIWTFLVPQHYTATVSRTCSYVDMDFEIVCTSGSVALGDPKRLAVLCAIALLNICFWFGLEKWRHPHLPKVPLKTLLLSAQSFYLMHWHGRQSDGDYYLDTTSAIMAGILAVEYNDQRYIFDIKSWRVMSLPAPKKTSTNRECKVQQAIPLYHY</sequence>
<feature type="transmembrane region" description="Helical" evidence="1">
    <location>
        <begin position="745"/>
        <end position="765"/>
    </location>
</feature>
<dbReference type="EMBL" id="JNBS01000308">
    <property type="protein sequence ID" value="OQS06776.1"/>
    <property type="molecule type" value="Genomic_DNA"/>
</dbReference>
<dbReference type="Proteomes" id="UP000243217">
    <property type="component" value="Unassembled WGS sequence"/>
</dbReference>
<keyword evidence="3" id="KW-1185">Reference proteome</keyword>
<evidence type="ECO:0000256" key="1">
    <source>
        <dbReference type="SAM" id="Phobius"/>
    </source>
</evidence>